<keyword evidence="3" id="KW-1185">Reference proteome</keyword>
<evidence type="ECO:0008006" key="4">
    <source>
        <dbReference type="Google" id="ProtNLM"/>
    </source>
</evidence>
<evidence type="ECO:0000256" key="1">
    <source>
        <dbReference type="SAM" id="SignalP"/>
    </source>
</evidence>
<feature type="signal peptide" evidence="1">
    <location>
        <begin position="1"/>
        <end position="22"/>
    </location>
</feature>
<reference evidence="2" key="3">
    <citation type="submission" date="2015-02" db="UniProtKB">
        <authorList>
            <consortium name="EnsemblProtists"/>
        </authorList>
    </citation>
    <scope>IDENTIFICATION</scope>
    <source>
        <strain evidence="2">DAOM BR144</strain>
    </source>
</reference>
<reference evidence="3" key="2">
    <citation type="submission" date="2010-04" db="EMBL/GenBank/DDBJ databases">
        <authorList>
            <person name="Buell R."/>
            <person name="Hamilton J."/>
            <person name="Hostetler J."/>
        </authorList>
    </citation>
    <scope>NUCLEOTIDE SEQUENCE [LARGE SCALE GENOMIC DNA]</scope>
    <source>
        <strain evidence="3">DAOM:BR144</strain>
    </source>
</reference>
<dbReference type="EMBL" id="GL376625">
    <property type="status" value="NOT_ANNOTATED_CDS"/>
    <property type="molecule type" value="Genomic_DNA"/>
</dbReference>
<organism evidence="2 3">
    <name type="scientific">Globisporangium ultimum (strain ATCC 200006 / CBS 805.95 / DAOM BR144)</name>
    <name type="common">Pythium ultimum</name>
    <dbReference type="NCBI Taxonomy" id="431595"/>
    <lineage>
        <taxon>Eukaryota</taxon>
        <taxon>Sar</taxon>
        <taxon>Stramenopiles</taxon>
        <taxon>Oomycota</taxon>
        <taxon>Peronosporomycetes</taxon>
        <taxon>Pythiales</taxon>
        <taxon>Pythiaceae</taxon>
        <taxon>Globisporangium</taxon>
    </lineage>
</organism>
<name>K3WM74_GLOUD</name>
<dbReference type="Gene3D" id="3.40.50.1820">
    <property type="entry name" value="alpha/beta hydrolase"/>
    <property type="match status" value="1"/>
</dbReference>
<dbReference type="InterPro" id="IPR029058">
    <property type="entry name" value="AB_hydrolase_fold"/>
</dbReference>
<dbReference type="Proteomes" id="UP000019132">
    <property type="component" value="Unassembled WGS sequence"/>
</dbReference>
<dbReference type="PANTHER" id="PTHR22538">
    <property type="entry name" value="CILIA- AND FLAGELLA-ASSOCIATED PROTEIN 74"/>
    <property type="match status" value="1"/>
</dbReference>
<evidence type="ECO:0000313" key="2">
    <source>
        <dbReference type="EnsemblProtists" id="PYU1_T006066"/>
    </source>
</evidence>
<protein>
    <recommendedName>
        <fullName evidence="4">DUF676 domain-containing protein</fullName>
    </recommendedName>
</protein>
<dbReference type="InParanoid" id="K3WM74"/>
<accession>K3WM74</accession>
<dbReference type="PANTHER" id="PTHR22538:SF1">
    <property type="entry name" value="VWFD DOMAIN-CONTAINING PROTEIN"/>
    <property type="match status" value="1"/>
</dbReference>
<proteinExistence type="predicted"/>
<keyword evidence="1" id="KW-0732">Signal</keyword>
<dbReference type="EnsemblProtists" id="PYU1_T006066">
    <property type="protein sequence ID" value="PYU1_T006066"/>
    <property type="gene ID" value="PYU1_G006054"/>
</dbReference>
<sequence>MVFRSACTLALCAAVTISSTAAVETPTITSLKLGFHVKRSSMAIHGRTDFDVFINPIVSDANATTVSFNGAATFVQDGVTYKYVLVDGVPYVTAETAAGVSTTTCGSATSFPPVHEVFSAISSAVPVSTVDSAQAIECVNGSLLKAALAGEDYVLCTSTSDDGAFKAFGEDLDVEFQYLKEPAVIAKPAQAPTNCESVTENSVALEPSLFGLLWGTPQKTFHRSLRQAAQSVSLADATCGCKSKPRPCIFFHGMDVKADGGVVDDYSFFGDIKKHAPCCSSFKFAIMNTVDNAWTDDVLQQRTCDIALSMSPASNNATKTVEDTIVIAHSMGNLQLAGAIATGKCTLGKTTEWVDLSGPLKGSMGSDLIRDVCDGGNIGRDILKKLGGLIGQCPGTTTRKSLVYDGGAYCSATESAQYAAARKAHSEHVTASVCGRTYSGLLSKEYAGLLFGGIFIPHKSSENDGVVEFQSCIGDLPASQFQEDYASKFYRAKLNHADTTFHNGEGLFDKAKKPLKWFECLF</sequence>
<dbReference type="eggNOG" id="ENOG502SHSI">
    <property type="taxonomic scope" value="Eukaryota"/>
</dbReference>
<dbReference type="OMA" id="GIPYHEV"/>
<dbReference type="AlphaFoldDB" id="K3WM74"/>
<evidence type="ECO:0000313" key="3">
    <source>
        <dbReference type="Proteomes" id="UP000019132"/>
    </source>
</evidence>
<dbReference type="HOGENOM" id="CLU_028087_0_0_1"/>
<reference evidence="3" key="1">
    <citation type="journal article" date="2010" name="Genome Biol.">
        <title>Genome sequence of the necrotrophic plant pathogen Pythium ultimum reveals original pathogenicity mechanisms and effector repertoire.</title>
        <authorList>
            <person name="Levesque C.A."/>
            <person name="Brouwer H."/>
            <person name="Cano L."/>
            <person name="Hamilton J.P."/>
            <person name="Holt C."/>
            <person name="Huitema E."/>
            <person name="Raffaele S."/>
            <person name="Robideau G.P."/>
            <person name="Thines M."/>
            <person name="Win J."/>
            <person name="Zerillo M.M."/>
            <person name="Beakes G.W."/>
            <person name="Boore J.L."/>
            <person name="Busam D."/>
            <person name="Dumas B."/>
            <person name="Ferriera S."/>
            <person name="Fuerstenberg S.I."/>
            <person name="Gachon C.M."/>
            <person name="Gaulin E."/>
            <person name="Govers F."/>
            <person name="Grenville-Briggs L."/>
            <person name="Horner N."/>
            <person name="Hostetler J."/>
            <person name="Jiang R.H."/>
            <person name="Johnson J."/>
            <person name="Krajaejun T."/>
            <person name="Lin H."/>
            <person name="Meijer H.J."/>
            <person name="Moore B."/>
            <person name="Morris P."/>
            <person name="Phuntmart V."/>
            <person name="Puiu D."/>
            <person name="Shetty J."/>
            <person name="Stajich J.E."/>
            <person name="Tripathy S."/>
            <person name="Wawra S."/>
            <person name="van West P."/>
            <person name="Whitty B.R."/>
            <person name="Coutinho P.M."/>
            <person name="Henrissat B."/>
            <person name="Martin F."/>
            <person name="Thomas P.D."/>
            <person name="Tyler B.M."/>
            <person name="De Vries R.P."/>
            <person name="Kamoun S."/>
            <person name="Yandell M."/>
            <person name="Tisserat N."/>
            <person name="Buell C.R."/>
        </authorList>
    </citation>
    <scope>NUCLEOTIDE SEQUENCE</scope>
    <source>
        <strain evidence="3">DAOM:BR144</strain>
    </source>
</reference>
<dbReference type="VEuPathDB" id="FungiDB:PYU1_G006054"/>
<feature type="chain" id="PRO_5003871232" description="DUF676 domain-containing protein" evidence="1">
    <location>
        <begin position="23"/>
        <end position="522"/>
    </location>
</feature>